<dbReference type="InterPro" id="IPR017850">
    <property type="entry name" value="Alkaline_phosphatase_core_sf"/>
</dbReference>
<dbReference type="RefSeq" id="WP_111320283.1">
    <property type="nucleotide sequence ID" value="NZ_BIFX01000001.1"/>
</dbReference>
<dbReference type="Gene3D" id="3.40.720.10">
    <property type="entry name" value="Alkaline Phosphatase, subunit A"/>
    <property type="match status" value="1"/>
</dbReference>
<sequence length="426" mass="49037">MLNVASLKTVNRAKFSQRFVRPCYDSYCFANLPSTITHLLTGTPAQPDIPAEAFADLPTRYDRVVFFYIDAFGWNHYTRNQDKYPFLQLAQREGTISKITSQFPSTTSAHVTCIHTGLNVGQSGIYEWNYYEPLVDEIISPLLFSYARDKIERDTLKRSSIPPADFFPQQTFYQRLQTHGVTSHVFQYQAYTPSTYSDIVFQGANVHPYDTFTNALDLLSEQLRQPFTGPTYYFLYFDRIDTISHNHGPYSRMTENTIDYFLNTMDQFYRSLQGKGGNTLLIITADHGHVPVDPQKTFYLNLQLPSLTRYIKTNRQGNLIVPAGSPRDMFLYIQEKAVDEVIATLQEHLSDKAEVYATSELLEQGFFGTQPPSPQLLERLGNVVILPYKYETVWWYEEGKFEMHFQGHHGGLTPDEMEIPLILLPL</sequence>
<dbReference type="OrthoDB" id="9779267at2"/>
<dbReference type="Pfam" id="PF01663">
    <property type="entry name" value="Phosphodiest"/>
    <property type="match status" value="1"/>
</dbReference>
<dbReference type="SUPFAM" id="SSF53649">
    <property type="entry name" value="Alkaline phosphatase-like"/>
    <property type="match status" value="1"/>
</dbReference>
<accession>A0A326UBY4</accession>
<dbReference type="Proteomes" id="UP000248806">
    <property type="component" value="Unassembled WGS sequence"/>
</dbReference>
<dbReference type="PANTHER" id="PTHR10151:SF120">
    <property type="entry name" value="BIS(5'-ADENOSYL)-TRIPHOSPHATASE"/>
    <property type="match status" value="1"/>
</dbReference>
<evidence type="ECO:0000313" key="2">
    <source>
        <dbReference type="Proteomes" id="UP000248806"/>
    </source>
</evidence>
<dbReference type="EMBL" id="QKUF01000003">
    <property type="protein sequence ID" value="PZW32885.1"/>
    <property type="molecule type" value="Genomic_DNA"/>
</dbReference>
<comment type="caution">
    <text evidence="1">The sequence shown here is derived from an EMBL/GenBank/DDBJ whole genome shotgun (WGS) entry which is preliminary data.</text>
</comment>
<dbReference type="GO" id="GO:0016787">
    <property type="term" value="F:hydrolase activity"/>
    <property type="evidence" value="ECO:0007669"/>
    <property type="project" value="UniProtKB-ARBA"/>
</dbReference>
<name>A0A326UBY4_THEHA</name>
<dbReference type="AlphaFoldDB" id="A0A326UBY4"/>
<proteinExistence type="predicted"/>
<dbReference type="PANTHER" id="PTHR10151">
    <property type="entry name" value="ECTONUCLEOTIDE PYROPHOSPHATASE/PHOSPHODIESTERASE"/>
    <property type="match status" value="1"/>
</dbReference>
<dbReference type="InterPro" id="IPR002591">
    <property type="entry name" value="Phosphodiest/P_Trfase"/>
</dbReference>
<keyword evidence="2" id="KW-1185">Reference proteome</keyword>
<organism evidence="1 2">
    <name type="scientific">Thermosporothrix hazakensis</name>
    <dbReference type="NCBI Taxonomy" id="644383"/>
    <lineage>
        <taxon>Bacteria</taxon>
        <taxon>Bacillati</taxon>
        <taxon>Chloroflexota</taxon>
        <taxon>Ktedonobacteria</taxon>
        <taxon>Ktedonobacterales</taxon>
        <taxon>Thermosporotrichaceae</taxon>
        <taxon>Thermosporothrix</taxon>
    </lineage>
</organism>
<evidence type="ECO:0000313" key="1">
    <source>
        <dbReference type="EMBL" id="PZW32885.1"/>
    </source>
</evidence>
<protein>
    <submittedName>
        <fullName evidence="1">Putative AlkP superfamily pyrophosphatase or phosphodiesterase</fullName>
    </submittedName>
</protein>
<gene>
    <name evidence="1" type="ORF">EI42_01430</name>
</gene>
<reference evidence="1 2" key="1">
    <citation type="submission" date="2018-06" db="EMBL/GenBank/DDBJ databases">
        <title>Genomic Encyclopedia of Archaeal and Bacterial Type Strains, Phase II (KMG-II): from individual species to whole genera.</title>
        <authorList>
            <person name="Goeker M."/>
        </authorList>
    </citation>
    <scope>NUCLEOTIDE SEQUENCE [LARGE SCALE GENOMIC DNA]</scope>
    <source>
        <strain evidence="1 2">ATCC BAA-1881</strain>
    </source>
</reference>